<keyword evidence="2" id="KW-0813">Transport</keyword>
<reference evidence="6 7" key="1">
    <citation type="submission" date="2017-07" db="EMBL/GenBank/DDBJ databases">
        <title>Isolation and whole genome analysis of endospore-forming bacteria from heroin.</title>
        <authorList>
            <person name="Kalinowski J."/>
            <person name="Ahrens B."/>
            <person name="Al-Dilaimi A."/>
            <person name="Winkler A."/>
            <person name="Wibberg D."/>
            <person name="Schleenbecker U."/>
            <person name="Ruckert C."/>
            <person name="Wolfel R."/>
            <person name="Grass G."/>
        </authorList>
    </citation>
    <scope>NUCLEOTIDE SEQUENCE [LARGE SCALE GENOMIC DNA]</scope>
    <source>
        <strain evidence="6 7">7539</strain>
    </source>
</reference>
<dbReference type="PANTHER" id="PTHR43117">
    <property type="entry name" value="OSMOPROTECTANT IMPORT ATP-BINDING PROTEIN OSMV"/>
    <property type="match status" value="1"/>
</dbReference>
<dbReference type="Pfam" id="PF00005">
    <property type="entry name" value="ABC_tran"/>
    <property type="match status" value="1"/>
</dbReference>
<dbReference type="InterPro" id="IPR003593">
    <property type="entry name" value="AAA+_ATPase"/>
</dbReference>
<name>A0A268NZ32_SHOCL</name>
<dbReference type="EMBL" id="NPCC01000012">
    <property type="protein sequence ID" value="PAE88752.1"/>
    <property type="molecule type" value="Genomic_DNA"/>
</dbReference>
<dbReference type="SMART" id="SM00382">
    <property type="entry name" value="AAA"/>
    <property type="match status" value="1"/>
</dbReference>
<accession>A0A268NZ32</accession>
<evidence type="ECO:0000313" key="6">
    <source>
        <dbReference type="EMBL" id="PAE88752.1"/>
    </source>
</evidence>
<evidence type="ECO:0000256" key="2">
    <source>
        <dbReference type="ARBA" id="ARBA00022448"/>
    </source>
</evidence>
<dbReference type="GO" id="GO:0016887">
    <property type="term" value="F:ATP hydrolysis activity"/>
    <property type="evidence" value="ECO:0007669"/>
    <property type="project" value="InterPro"/>
</dbReference>
<comment type="caution">
    <text evidence="6">The sequence shown here is derived from an EMBL/GenBank/DDBJ whole genome shotgun (WGS) entry which is preliminary data.</text>
</comment>
<evidence type="ECO:0000256" key="4">
    <source>
        <dbReference type="ARBA" id="ARBA00022840"/>
    </source>
</evidence>
<dbReference type="AlphaFoldDB" id="A0A268NZ32"/>
<dbReference type="GO" id="GO:0005524">
    <property type="term" value="F:ATP binding"/>
    <property type="evidence" value="ECO:0007669"/>
    <property type="project" value="UniProtKB-KW"/>
</dbReference>
<dbReference type="PANTHER" id="PTHR43117:SF4">
    <property type="entry name" value="OSMOPROTECTANT IMPORT ATP-BINDING PROTEIN OSMV"/>
    <property type="match status" value="1"/>
</dbReference>
<dbReference type="PROSITE" id="PS50893">
    <property type="entry name" value="ABC_TRANSPORTER_2"/>
    <property type="match status" value="1"/>
</dbReference>
<feature type="domain" description="ABC transporter" evidence="5">
    <location>
        <begin position="13"/>
        <end position="228"/>
    </location>
</feature>
<comment type="similarity">
    <text evidence="1">Belongs to the ABC transporter superfamily.</text>
</comment>
<protein>
    <recommendedName>
        <fullName evidence="5">ABC transporter domain-containing protein</fullName>
    </recommendedName>
</protein>
<keyword evidence="3" id="KW-0547">Nucleotide-binding</keyword>
<sequence>MEKWRGGRQLKHIELEKVTVGFGRGNRRRQVLKNLSLRVGRGECLAIYGGQGAGKSTLLAIIAGLLELDEGEAVVGTYNLTNCSKEEKALMRREEIGVYSEEAPLFAELTVQENIAFLAALQQKKRNKVWLKEVAGHFGVDPLLAFPTKELGHYDCQAVRLARAAAGEPAVFLVDAPIDLELFQKLQQWARKRQQTILFATRSYEEALWAPHIVELDNGAIREWGGNKC</sequence>
<keyword evidence="4" id="KW-0067">ATP-binding</keyword>
<dbReference type="SUPFAM" id="SSF52540">
    <property type="entry name" value="P-loop containing nucleoside triphosphate hydrolases"/>
    <property type="match status" value="1"/>
</dbReference>
<evidence type="ECO:0000256" key="1">
    <source>
        <dbReference type="ARBA" id="ARBA00005417"/>
    </source>
</evidence>
<proteinExistence type="inferred from homology"/>
<gene>
    <name evidence="6" type="ORF">CHH72_10255</name>
</gene>
<dbReference type="Proteomes" id="UP000216207">
    <property type="component" value="Unassembled WGS sequence"/>
</dbReference>
<dbReference type="InterPro" id="IPR003439">
    <property type="entry name" value="ABC_transporter-like_ATP-bd"/>
</dbReference>
<dbReference type="InterPro" id="IPR027417">
    <property type="entry name" value="P-loop_NTPase"/>
</dbReference>
<evidence type="ECO:0000313" key="7">
    <source>
        <dbReference type="Proteomes" id="UP000216207"/>
    </source>
</evidence>
<organism evidence="6 7">
    <name type="scientific">Shouchella clausii</name>
    <name type="common">Alkalihalobacillus clausii</name>
    <dbReference type="NCBI Taxonomy" id="79880"/>
    <lineage>
        <taxon>Bacteria</taxon>
        <taxon>Bacillati</taxon>
        <taxon>Bacillota</taxon>
        <taxon>Bacilli</taxon>
        <taxon>Bacillales</taxon>
        <taxon>Bacillaceae</taxon>
        <taxon>Shouchella</taxon>
    </lineage>
</organism>
<evidence type="ECO:0000259" key="5">
    <source>
        <dbReference type="PROSITE" id="PS50893"/>
    </source>
</evidence>
<dbReference type="Gene3D" id="3.40.50.300">
    <property type="entry name" value="P-loop containing nucleotide triphosphate hydrolases"/>
    <property type="match status" value="1"/>
</dbReference>
<evidence type="ECO:0000256" key="3">
    <source>
        <dbReference type="ARBA" id="ARBA00022741"/>
    </source>
</evidence>